<accession>A0A1Q8XFY4</accession>
<sequence length="230" mass="24161">MRITVLGATGMAGTAVVNEALSRGHEVTAVSRRRRHRAGARLTSRLLDVADVEGVAGLLKDSDAAVVALRPPAGHESDLARLTTAVLDAASRNRTPLLIIGGAAPLSSPTDPSTLAIDDPTIVPPAWRDVAQASLDQFRACQAHSYKGWVYLSPPAIFAPGDATGSYRRGTTTLLRDAHGESRISPEDLALAVVDELEHPGGEQHITVVAAEAGDLDPGRQEHVRDPEGA</sequence>
<dbReference type="GO" id="GO:0016646">
    <property type="term" value="F:oxidoreductase activity, acting on the CH-NH group of donors, NAD or NADP as acceptor"/>
    <property type="evidence" value="ECO:0007669"/>
    <property type="project" value="TreeGrafter"/>
</dbReference>
<dbReference type="PANTHER" id="PTHR43355">
    <property type="entry name" value="FLAVIN REDUCTASE (NADPH)"/>
    <property type="match status" value="1"/>
</dbReference>
<dbReference type="PANTHER" id="PTHR43355:SF2">
    <property type="entry name" value="FLAVIN REDUCTASE (NADPH)"/>
    <property type="match status" value="1"/>
</dbReference>
<dbReference type="InterPro" id="IPR016040">
    <property type="entry name" value="NAD(P)-bd_dom"/>
</dbReference>
<evidence type="ECO:0000259" key="1">
    <source>
        <dbReference type="Pfam" id="PF13460"/>
    </source>
</evidence>
<dbReference type="Gene3D" id="3.40.50.720">
    <property type="entry name" value="NAD(P)-binding Rossmann-like Domain"/>
    <property type="match status" value="1"/>
</dbReference>
<dbReference type="AlphaFoldDB" id="A0A1Q8XFY4"/>
<comment type="caution">
    <text evidence="2">The sequence shown here is derived from an EMBL/GenBank/DDBJ whole genome shotgun (WGS) entry which is preliminary data.</text>
</comment>
<protein>
    <submittedName>
        <fullName evidence="2">NADH-flavin reductase</fullName>
    </submittedName>
</protein>
<dbReference type="InterPro" id="IPR051606">
    <property type="entry name" value="Polyketide_Oxido-like"/>
</dbReference>
<organism evidence="2 3">
    <name type="scientific">Actinomyces oris</name>
    <dbReference type="NCBI Taxonomy" id="544580"/>
    <lineage>
        <taxon>Bacteria</taxon>
        <taxon>Bacillati</taxon>
        <taxon>Actinomycetota</taxon>
        <taxon>Actinomycetes</taxon>
        <taxon>Actinomycetales</taxon>
        <taxon>Actinomycetaceae</taxon>
        <taxon>Actinomyces</taxon>
    </lineage>
</organism>
<reference evidence="2 3" key="1">
    <citation type="submission" date="2016-12" db="EMBL/GenBank/DDBJ databases">
        <title>Genomic comparison of strains in the 'Actinomyces naeslundii' group.</title>
        <authorList>
            <person name="Mughal S.R."/>
            <person name="Do T."/>
            <person name="Gilbert S.C."/>
            <person name="Witherden E.A."/>
            <person name="Didelot X."/>
            <person name="Beighton D."/>
        </authorList>
    </citation>
    <scope>NUCLEOTIDE SEQUENCE [LARGE SCALE GENOMIC DNA]</scope>
    <source>
        <strain evidence="2 3">G53E</strain>
    </source>
</reference>
<feature type="domain" description="NAD(P)-binding" evidence="1">
    <location>
        <begin position="7"/>
        <end position="200"/>
    </location>
</feature>
<dbReference type="Pfam" id="PF13460">
    <property type="entry name" value="NAD_binding_10"/>
    <property type="match status" value="1"/>
</dbReference>
<dbReference type="RefSeq" id="WP_075414180.1">
    <property type="nucleotide sequence ID" value="NZ_MSKW01000005.1"/>
</dbReference>
<dbReference type="EMBL" id="MSKW01000005">
    <property type="protein sequence ID" value="OLO79251.1"/>
    <property type="molecule type" value="Genomic_DNA"/>
</dbReference>
<dbReference type="SUPFAM" id="SSF51735">
    <property type="entry name" value="NAD(P)-binding Rossmann-fold domains"/>
    <property type="match status" value="1"/>
</dbReference>
<name>A0A1Q8XFY4_9ACTO</name>
<gene>
    <name evidence="2" type="ORF">BKH15_03175</name>
</gene>
<proteinExistence type="predicted"/>
<dbReference type="InterPro" id="IPR036291">
    <property type="entry name" value="NAD(P)-bd_dom_sf"/>
</dbReference>
<dbReference type="Proteomes" id="UP000186769">
    <property type="component" value="Unassembled WGS sequence"/>
</dbReference>
<evidence type="ECO:0000313" key="3">
    <source>
        <dbReference type="Proteomes" id="UP000186769"/>
    </source>
</evidence>
<evidence type="ECO:0000313" key="2">
    <source>
        <dbReference type="EMBL" id="OLO79251.1"/>
    </source>
</evidence>